<dbReference type="InterPro" id="IPR006626">
    <property type="entry name" value="PbH1"/>
</dbReference>
<protein>
    <recommendedName>
        <fullName evidence="2">PKD domain-containing protein</fullName>
    </recommendedName>
</protein>
<dbReference type="InterPro" id="IPR013783">
    <property type="entry name" value="Ig-like_fold"/>
</dbReference>
<dbReference type="InterPro" id="IPR039448">
    <property type="entry name" value="Beta_helix"/>
</dbReference>
<reference evidence="3" key="1">
    <citation type="submission" date="2020-08" db="EMBL/GenBank/DDBJ databases">
        <title>Genomic Encyclopedia of Type Strains, Phase IV (KMG-IV): sequencing the most valuable type-strain genomes for metagenomic binning, comparative biology and taxonomic classification.</title>
        <authorList>
            <person name="Goeker M."/>
        </authorList>
    </citation>
    <scope>NUCLEOTIDE SEQUENCE [LARGE SCALE GENOMIC DNA]</scope>
    <source>
        <strain evidence="3">DSM 105040</strain>
    </source>
</reference>
<dbReference type="InterPro" id="IPR011050">
    <property type="entry name" value="Pectin_lyase_fold/virulence"/>
</dbReference>
<dbReference type="Proteomes" id="UP000585681">
    <property type="component" value="Unassembled WGS sequence"/>
</dbReference>
<accession>A0A840CBR5</accession>
<dbReference type="InterPro" id="IPR012334">
    <property type="entry name" value="Pectin_lyas_fold"/>
</dbReference>
<dbReference type="AlphaFoldDB" id="A0A840CBR5"/>
<dbReference type="EMBL" id="JACIEQ010000001">
    <property type="protein sequence ID" value="MBB4021502.1"/>
    <property type="molecule type" value="Genomic_DNA"/>
</dbReference>
<sequence length="512" mass="54619">MFSRFLFSLSLGFALFAAGSAGAGCAGGQPVADAGALAKALRGADGDTVLALAPGDYGALSLSGKQAGWKGRVTLCSADPARPARFSGVALSNVSNLSFEDLLFDYVYTSGDTTDSSTPFRVSGGEGISFLRVHFDGDLATDGPPEQKGFPIARGLFVRNARDIRVEDSVFERFYRGAVFNMVDGVIFRGNDVHTIRSDGLNLVALHGALIERNHFHDFARSLQSKDHSDMIQMWTRSTSRPSVDITIRGNRFNSGSGYYTQSIFLRNEMVDSRGAGRDMWYRNITIEDNAIINAQLHGITVGEVVGLTIRNNSVLRSRASAHPQKSGDVTIPRISVKPRAEQVTIAGNVALAVPGGGGRPDWTVQNNITVQDKAPGQPGYYTEAFVAPPEDSPARFAQFQVLPGGILDGAQAGAPMLAYDPAPPQVTPLIRAVPVRGLRSFTFDAGFSAGPDGPLADQGATFDWRFSDGATAQGVSVAHQFARGGRQSAMLTITSGNRQVYATQLDIIVPN</sequence>
<dbReference type="SMART" id="SM00710">
    <property type="entry name" value="PbH1"/>
    <property type="match status" value="5"/>
</dbReference>
<keyword evidence="1" id="KW-0732">Signal</keyword>
<dbReference type="Gene3D" id="2.160.20.10">
    <property type="entry name" value="Single-stranded right-handed beta-helix, Pectin lyase-like"/>
    <property type="match status" value="1"/>
</dbReference>
<dbReference type="PROSITE" id="PS51257">
    <property type="entry name" value="PROKAR_LIPOPROTEIN"/>
    <property type="match status" value="1"/>
</dbReference>
<evidence type="ECO:0000313" key="3">
    <source>
        <dbReference type="EMBL" id="MBB4021502.1"/>
    </source>
</evidence>
<feature type="chain" id="PRO_5032645424" description="PKD domain-containing protein" evidence="1">
    <location>
        <begin position="24"/>
        <end position="512"/>
    </location>
</feature>
<gene>
    <name evidence="3" type="ORF">GGR17_001293</name>
</gene>
<dbReference type="InterPro" id="IPR035986">
    <property type="entry name" value="PKD_dom_sf"/>
</dbReference>
<dbReference type="SUPFAM" id="SSF51126">
    <property type="entry name" value="Pectin lyase-like"/>
    <property type="match status" value="1"/>
</dbReference>
<proteinExistence type="predicted"/>
<evidence type="ECO:0000313" key="4">
    <source>
        <dbReference type="Proteomes" id="UP000585681"/>
    </source>
</evidence>
<feature type="domain" description="PKD" evidence="2">
    <location>
        <begin position="458"/>
        <end position="512"/>
    </location>
</feature>
<evidence type="ECO:0000259" key="2">
    <source>
        <dbReference type="PROSITE" id="PS50093"/>
    </source>
</evidence>
<comment type="caution">
    <text evidence="3">The sequence shown here is derived from an EMBL/GenBank/DDBJ whole genome shotgun (WGS) entry which is preliminary data.</text>
</comment>
<dbReference type="SUPFAM" id="SSF49299">
    <property type="entry name" value="PKD domain"/>
    <property type="match status" value="1"/>
</dbReference>
<evidence type="ECO:0000256" key="1">
    <source>
        <dbReference type="SAM" id="SignalP"/>
    </source>
</evidence>
<dbReference type="PROSITE" id="PS50093">
    <property type="entry name" value="PKD"/>
    <property type="match status" value="1"/>
</dbReference>
<feature type="signal peptide" evidence="1">
    <location>
        <begin position="1"/>
        <end position="23"/>
    </location>
</feature>
<dbReference type="Pfam" id="PF13229">
    <property type="entry name" value="Beta_helix"/>
    <property type="match status" value="1"/>
</dbReference>
<dbReference type="Pfam" id="PF18911">
    <property type="entry name" value="PKD_4"/>
    <property type="match status" value="1"/>
</dbReference>
<organism evidence="3 4">
    <name type="scientific">Actibacterium naphthalenivorans</name>
    <dbReference type="NCBI Taxonomy" id="1614693"/>
    <lineage>
        <taxon>Bacteria</taxon>
        <taxon>Pseudomonadati</taxon>
        <taxon>Pseudomonadota</taxon>
        <taxon>Alphaproteobacteria</taxon>
        <taxon>Rhodobacterales</taxon>
        <taxon>Roseobacteraceae</taxon>
        <taxon>Actibacterium</taxon>
    </lineage>
</organism>
<dbReference type="Gene3D" id="2.60.40.10">
    <property type="entry name" value="Immunoglobulins"/>
    <property type="match status" value="1"/>
</dbReference>
<dbReference type="InterPro" id="IPR000601">
    <property type="entry name" value="PKD_dom"/>
</dbReference>
<name>A0A840CBR5_9RHOB</name>
<keyword evidence="4" id="KW-1185">Reference proteome</keyword>